<protein>
    <submittedName>
        <fullName evidence="1">Uncharacterized protein</fullName>
    </submittedName>
</protein>
<evidence type="ECO:0000313" key="1">
    <source>
        <dbReference type="EMBL" id="KAG7129691.1"/>
    </source>
</evidence>
<name>A0A8I2ZG86_VERLO</name>
<dbReference type="Proteomes" id="UP000689129">
    <property type="component" value="Unassembled WGS sequence"/>
</dbReference>
<reference evidence="1" key="1">
    <citation type="journal article" date="2021" name="Mol. Plant Pathol.">
        <title>A 20-kb lineage-specific genomic region tames virulence in pathogenic amphidiploid Verticillium longisporum.</title>
        <authorList>
            <person name="Harting R."/>
            <person name="Starke J."/>
            <person name="Kusch H."/>
            <person name="Poggeler S."/>
            <person name="Maurus I."/>
            <person name="Schluter R."/>
            <person name="Landesfeind M."/>
            <person name="Bulla I."/>
            <person name="Nowrousian M."/>
            <person name="de Jonge R."/>
            <person name="Stahlhut G."/>
            <person name="Hoff K.J."/>
            <person name="Asshauer K.P."/>
            <person name="Thurmer A."/>
            <person name="Stanke M."/>
            <person name="Daniel R."/>
            <person name="Morgenstern B."/>
            <person name="Thomma B.P.H.J."/>
            <person name="Kronstad J.W."/>
            <person name="Braus-Stromeyer S.A."/>
            <person name="Braus G.H."/>
        </authorList>
    </citation>
    <scope>NUCLEOTIDE SEQUENCE</scope>
    <source>
        <strain evidence="1">Vl32</strain>
    </source>
</reference>
<evidence type="ECO:0000313" key="2">
    <source>
        <dbReference type="Proteomes" id="UP000689129"/>
    </source>
</evidence>
<dbReference type="AlphaFoldDB" id="A0A8I2ZG86"/>
<dbReference type="EMBL" id="JAEMWZ010000244">
    <property type="protein sequence ID" value="KAG7129691.1"/>
    <property type="molecule type" value="Genomic_DNA"/>
</dbReference>
<comment type="caution">
    <text evidence="1">The sequence shown here is derived from an EMBL/GenBank/DDBJ whole genome shotgun (WGS) entry which is preliminary data.</text>
</comment>
<gene>
    <name evidence="1" type="ORF">HYQ45_011283</name>
</gene>
<proteinExistence type="predicted"/>
<sequence length="83" mass="9240">MGGAADKQAVVHCDRRANGGASKNCDSHALFAVFLSIIIHLRLEQVPKYDWGSSSFLNRLNAPRMANVSLHRRESVTWTTQMV</sequence>
<organism evidence="1 2">
    <name type="scientific">Verticillium longisporum</name>
    <name type="common">Verticillium dahliae var. longisporum</name>
    <dbReference type="NCBI Taxonomy" id="100787"/>
    <lineage>
        <taxon>Eukaryota</taxon>
        <taxon>Fungi</taxon>
        <taxon>Dikarya</taxon>
        <taxon>Ascomycota</taxon>
        <taxon>Pezizomycotina</taxon>
        <taxon>Sordariomycetes</taxon>
        <taxon>Hypocreomycetidae</taxon>
        <taxon>Glomerellales</taxon>
        <taxon>Plectosphaerellaceae</taxon>
        <taxon>Verticillium</taxon>
    </lineage>
</organism>
<accession>A0A8I2ZG86</accession>